<comment type="cofactor">
    <cofactor evidence="17">
        <name>Cu cation</name>
        <dbReference type="ChEBI" id="CHEBI:23378"/>
    </cofactor>
    <text evidence="17">Binds a copper A center.</text>
</comment>
<evidence type="ECO:0000256" key="17">
    <source>
        <dbReference type="RuleBase" id="RU000457"/>
    </source>
</evidence>
<evidence type="ECO:0000256" key="14">
    <source>
        <dbReference type="ARBA" id="ARBA00023128"/>
    </source>
</evidence>
<dbReference type="GO" id="GO:0042773">
    <property type="term" value="P:ATP synthesis coupled electron transport"/>
    <property type="evidence" value="ECO:0007669"/>
    <property type="project" value="TreeGrafter"/>
</dbReference>
<sequence>MAEATQALFNNATSPTMEELLYFHDLAMTMLIMIGLSIMATLLTITTTKLYIISTTDANQLEFLWTALPVTILIFIAAPSMRTLYLVEDPEHPHLTIKTMGHQWYWSYEYSDYETITFDSYMIKEQFLTKGSPRLLEVDNRMVFPMSTIIRMLISSDDVLHSWTIPTMGIKTDAVPGRLNQLTFMSLRPGVFYGQCSEICGTNHSFMPISVESLPMIHFENWASLFNNS</sequence>
<dbReference type="Pfam" id="PF00116">
    <property type="entry name" value="COX2"/>
    <property type="match status" value="1"/>
</dbReference>
<dbReference type="Gene3D" id="2.60.40.420">
    <property type="entry name" value="Cupredoxins - blue copper proteins"/>
    <property type="match status" value="1"/>
</dbReference>
<proteinExistence type="inferred from homology"/>
<dbReference type="InterPro" id="IPR001505">
    <property type="entry name" value="Copper_CuA"/>
</dbReference>
<feature type="domain" description="Cytochrome oxidase subunit II transmembrane region profile" evidence="20">
    <location>
        <begin position="1"/>
        <end position="91"/>
    </location>
</feature>
<dbReference type="PANTHER" id="PTHR22888">
    <property type="entry name" value="CYTOCHROME C OXIDASE, SUBUNIT II"/>
    <property type="match status" value="1"/>
</dbReference>
<evidence type="ECO:0000256" key="2">
    <source>
        <dbReference type="ARBA" id="ARBA00007866"/>
    </source>
</evidence>
<dbReference type="CDD" id="cd13912">
    <property type="entry name" value="CcO_II_C"/>
    <property type="match status" value="1"/>
</dbReference>
<keyword evidence="5 17" id="KW-0679">Respiratory chain</keyword>
<dbReference type="EMBL" id="EF090421">
    <property type="protein sequence ID" value="ABK53967.1"/>
    <property type="molecule type" value="Genomic_DNA"/>
</dbReference>
<dbReference type="SUPFAM" id="SSF49503">
    <property type="entry name" value="Cupredoxins"/>
    <property type="match status" value="1"/>
</dbReference>
<evidence type="ECO:0000256" key="4">
    <source>
        <dbReference type="ARBA" id="ARBA00022448"/>
    </source>
</evidence>
<keyword evidence="12 18" id="KW-1133">Transmembrane helix</keyword>
<protein>
    <recommendedName>
        <fullName evidence="3 17">Cytochrome c oxidase subunit 2</fullName>
    </recommendedName>
</protein>
<dbReference type="InterPro" id="IPR036257">
    <property type="entry name" value="Cyt_c_oxidase_su2_TM_sf"/>
</dbReference>
<evidence type="ECO:0000256" key="8">
    <source>
        <dbReference type="ARBA" id="ARBA00022792"/>
    </source>
</evidence>
<keyword evidence="7 17" id="KW-0479">Metal-binding</keyword>
<evidence type="ECO:0000256" key="3">
    <source>
        <dbReference type="ARBA" id="ARBA00015946"/>
    </source>
</evidence>
<comment type="function">
    <text evidence="17">Component of the cytochrome c oxidase, the last enzyme in the mitochondrial electron transport chain which drives oxidative phosphorylation. The respiratory chain contains 3 multisubunit complexes succinate dehydrogenase (complex II, CII), ubiquinol-cytochrome c oxidoreductase (cytochrome b-c1 complex, complex III, CIII) and cytochrome c oxidase (complex IV, CIV), that cooperate to transfer electrons derived from NADH and succinate to molecular oxygen, creating an electrochemical gradient over the inner membrane that drives transmembrane transport and the ATP synthase. Cytochrome c oxidase is the component of the respiratory chain that catalyzes the reduction of oxygen to water. Electrons originating from reduced cytochrome c in the intermembrane space (IMS) are transferred via the dinuclear copper A center (CU(A)) of subunit 2 and heme A of subunit 1 to the active site in subunit 1, a binuclear center (BNC) formed by heme A3 and copper B (CU(B)). The BNC reduces molecular oxygen to 2 water molecules using 4 electrons from cytochrome c in the IMS and 4 protons from the mitochondrial matrix.</text>
</comment>
<geneLocation type="mitochondrion" evidence="21"/>
<keyword evidence="11 17" id="KW-0249">Electron transport</keyword>
<comment type="subcellular location">
    <subcellularLocation>
        <location evidence="1 17">Mitochondrion inner membrane</location>
        <topology evidence="1 17">Multi-pass membrane protein</topology>
    </subcellularLocation>
</comment>
<dbReference type="PROSITE" id="PS00078">
    <property type="entry name" value="COX2"/>
    <property type="match status" value="1"/>
</dbReference>
<keyword evidence="10" id="KW-1278">Translocase</keyword>
<evidence type="ECO:0000313" key="21">
    <source>
        <dbReference type="EMBL" id="ABK53967.1"/>
    </source>
</evidence>
<dbReference type="PROSITE" id="PS50857">
    <property type="entry name" value="COX2_CUA"/>
    <property type="match status" value="1"/>
</dbReference>
<evidence type="ECO:0000256" key="9">
    <source>
        <dbReference type="ARBA" id="ARBA00022842"/>
    </source>
</evidence>
<dbReference type="InterPro" id="IPR014222">
    <property type="entry name" value="Cyt_c_oxidase_su2"/>
</dbReference>
<dbReference type="PANTHER" id="PTHR22888:SF9">
    <property type="entry name" value="CYTOCHROME C OXIDASE SUBUNIT 2"/>
    <property type="match status" value="1"/>
</dbReference>
<comment type="catalytic activity">
    <reaction evidence="16">
        <text>4 Fe(II)-[cytochrome c] + O2 + 8 H(+)(in) = 4 Fe(III)-[cytochrome c] + 2 H2O + 4 H(+)(out)</text>
        <dbReference type="Rhea" id="RHEA:11436"/>
        <dbReference type="Rhea" id="RHEA-COMP:10350"/>
        <dbReference type="Rhea" id="RHEA-COMP:14399"/>
        <dbReference type="ChEBI" id="CHEBI:15377"/>
        <dbReference type="ChEBI" id="CHEBI:15378"/>
        <dbReference type="ChEBI" id="CHEBI:15379"/>
        <dbReference type="ChEBI" id="CHEBI:29033"/>
        <dbReference type="ChEBI" id="CHEBI:29034"/>
        <dbReference type="EC" id="7.1.1.9"/>
    </reaction>
    <physiologicalReaction direction="left-to-right" evidence="16">
        <dbReference type="Rhea" id="RHEA:11437"/>
    </physiologicalReaction>
</comment>
<dbReference type="InterPro" id="IPR002429">
    <property type="entry name" value="CcO_II-like_C"/>
</dbReference>
<evidence type="ECO:0000256" key="10">
    <source>
        <dbReference type="ARBA" id="ARBA00022967"/>
    </source>
</evidence>
<dbReference type="AlphaFoldDB" id="A4KVX2"/>
<organism evidence="21">
    <name type="scientific">Chlamydosaurus kingii</name>
    <name type="common">Frill-necked lizard</name>
    <dbReference type="NCBI Taxonomy" id="103699"/>
    <lineage>
        <taxon>Eukaryota</taxon>
        <taxon>Metazoa</taxon>
        <taxon>Chordata</taxon>
        <taxon>Craniata</taxon>
        <taxon>Vertebrata</taxon>
        <taxon>Euteleostomi</taxon>
        <taxon>Lepidosauria</taxon>
        <taxon>Squamata</taxon>
        <taxon>Bifurcata</taxon>
        <taxon>Unidentata</taxon>
        <taxon>Episquamata</taxon>
        <taxon>Toxicofera</taxon>
        <taxon>Iguania</taxon>
        <taxon>Acrodonta</taxon>
        <taxon>Agamidae</taxon>
        <taxon>Amphibolurinae</taxon>
        <taxon>Chlamydosaurus</taxon>
    </lineage>
</organism>
<dbReference type="FunFam" id="2.60.40.420:FF:000001">
    <property type="entry name" value="Cytochrome c oxidase subunit 2"/>
    <property type="match status" value="1"/>
</dbReference>
<feature type="transmembrane region" description="Helical" evidence="18">
    <location>
        <begin position="63"/>
        <end position="81"/>
    </location>
</feature>
<evidence type="ECO:0000256" key="7">
    <source>
        <dbReference type="ARBA" id="ARBA00022723"/>
    </source>
</evidence>
<evidence type="ECO:0000256" key="15">
    <source>
        <dbReference type="ARBA" id="ARBA00023136"/>
    </source>
</evidence>
<keyword evidence="13 17" id="KW-0186">Copper</keyword>
<evidence type="ECO:0000256" key="5">
    <source>
        <dbReference type="ARBA" id="ARBA00022660"/>
    </source>
</evidence>
<keyword evidence="15 17" id="KW-0472">Membrane</keyword>
<feature type="domain" description="Cytochrome oxidase subunit II copper A binding" evidence="19">
    <location>
        <begin position="92"/>
        <end position="225"/>
    </location>
</feature>
<dbReference type="Pfam" id="PF02790">
    <property type="entry name" value="COX2_TM"/>
    <property type="match status" value="1"/>
</dbReference>
<feature type="transmembrane region" description="Helical" evidence="18">
    <location>
        <begin position="26"/>
        <end position="51"/>
    </location>
</feature>
<evidence type="ECO:0000256" key="18">
    <source>
        <dbReference type="SAM" id="Phobius"/>
    </source>
</evidence>
<dbReference type="GO" id="GO:0005743">
    <property type="term" value="C:mitochondrial inner membrane"/>
    <property type="evidence" value="ECO:0007669"/>
    <property type="project" value="UniProtKB-SubCell"/>
</dbReference>
<evidence type="ECO:0000256" key="12">
    <source>
        <dbReference type="ARBA" id="ARBA00022989"/>
    </source>
</evidence>
<evidence type="ECO:0000256" key="11">
    <source>
        <dbReference type="ARBA" id="ARBA00022982"/>
    </source>
</evidence>
<dbReference type="InterPro" id="IPR008972">
    <property type="entry name" value="Cupredoxin"/>
</dbReference>
<dbReference type="PRINTS" id="PR01166">
    <property type="entry name" value="CYCOXIDASEII"/>
</dbReference>
<evidence type="ECO:0000259" key="19">
    <source>
        <dbReference type="PROSITE" id="PS50857"/>
    </source>
</evidence>
<dbReference type="Gene3D" id="1.10.287.90">
    <property type="match status" value="1"/>
</dbReference>
<dbReference type="NCBIfam" id="TIGR02866">
    <property type="entry name" value="CoxB"/>
    <property type="match status" value="1"/>
</dbReference>
<dbReference type="GO" id="GO:0016491">
    <property type="term" value="F:oxidoreductase activity"/>
    <property type="evidence" value="ECO:0007669"/>
    <property type="project" value="InterPro"/>
</dbReference>
<keyword evidence="6 17" id="KW-0812">Transmembrane</keyword>
<dbReference type="SUPFAM" id="SSF81464">
    <property type="entry name" value="Cytochrome c oxidase subunit II-like, transmembrane region"/>
    <property type="match status" value="1"/>
</dbReference>
<keyword evidence="4 17" id="KW-0813">Transport</keyword>
<dbReference type="InterPro" id="IPR011759">
    <property type="entry name" value="Cyt_c_oxidase_su2_TM_dom"/>
</dbReference>
<keyword evidence="8 17" id="KW-0999">Mitochondrion inner membrane</keyword>
<dbReference type="InterPro" id="IPR034210">
    <property type="entry name" value="CcO_II_C"/>
</dbReference>
<evidence type="ECO:0000256" key="13">
    <source>
        <dbReference type="ARBA" id="ARBA00023008"/>
    </source>
</evidence>
<evidence type="ECO:0000256" key="6">
    <source>
        <dbReference type="ARBA" id="ARBA00022692"/>
    </source>
</evidence>
<gene>
    <name evidence="21" type="primary">CO2</name>
</gene>
<evidence type="ECO:0000256" key="1">
    <source>
        <dbReference type="ARBA" id="ARBA00004448"/>
    </source>
</evidence>
<dbReference type="GO" id="GO:0005507">
    <property type="term" value="F:copper ion binding"/>
    <property type="evidence" value="ECO:0007669"/>
    <property type="project" value="InterPro"/>
</dbReference>
<evidence type="ECO:0000256" key="16">
    <source>
        <dbReference type="ARBA" id="ARBA00049512"/>
    </source>
</evidence>
<dbReference type="PROSITE" id="PS50999">
    <property type="entry name" value="COX2_TM"/>
    <property type="match status" value="1"/>
</dbReference>
<comment type="similarity">
    <text evidence="2 17">Belongs to the cytochrome c oxidase subunit 2 family.</text>
</comment>
<evidence type="ECO:0000259" key="20">
    <source>
        <dbReference type="PROSITE" id="PS50999"/>
    </source>
</evidence>
<accession>A4KVX2</accession>
<keyword evidence="9" id="KW-0460">Magnesium</keyword>
<dbReference type="InterPro" id="IPR045187">
    <property type="entry name" value="CcO_II"/>
</dbReference>
<dbReference type="GO" id="GO:0004129">
    <property type="term" value="F:cytochrome-c oxidase activity"/>
    <property type="evidence" value="ECO:0007669"/>
    <property type="project" value="UniProtKB-EC"/>
</dbReference>
<keyword evidence="14 17" id="KW-0496">Mitochondrion</keyword>
<name>A4KVX2_CHLKI</name>
<reference evidence="21" key="1">
    <citation type="journal article" date="2007" name="Biol. Lett.">
        <title>Mitochondrial DNA recombination in a free-ranging Australian lizard.</title>
        <authorList>
            <person name="Ujvari B."/>
            <person name="Dowton M."/>
            <person name="Madsen T."/>
        </authorList>
    </citation>
    <scope>NUCLEOTIDE SEQUENCE</scope>
</reference>